<dbReference type="GO" id="GO:0030688">
    <property type="term" value="C:preribosome, small subunit precursor"/>
    <property type="evidence" value="ECO:0007669"/>
    <property type="project" value="InterPro"/>
</dbReference>
<keyword evidence="4" id="KW-0539">Nucleus</keyword>
<reference evidence="6" key="1">
    <citation type="submission" date="2019-10" db="EMBL/GenBank/DDBJ databases">
        <authorList>
            <consortium name="DOE Joint Genome Institute"/>
            <person name="Kuo A."/>
            <person name="Miyauchi S."/>
            <person name="Kiss E."/>
            <person name="Drula E."/>
            <person name="Kohler A."/>
            <person name="Sanchez-Garcia M."/>
            <person name="Andreopoulos B."/>
            <person name="Barry K.W."/>
            <person name="Bonito G."/>
            <person name="Buee M."/>
            <person name="Carver A."/>
            <person name="Chen C."/>
            <person name="Cichocki N."/>
            <person name="Clum A."/>
            <person name="Culley D."/>
            <person name="Crous P.W."/>
            <person name="Fauchery L."/>
            <person name="Girlanda M."/>
            <person name="Hayes R."/>
            <person name="Keri Z."/>
            <person name="LaButti K."/>
            <person name="Lipzen A."/>
            <person name="Lombard V."/>
            <person name="Magnuson J."/>
            <person name="Maillard F."/>
            <person name="Morin E."/>
            <person name="Murat C."/>
            <person name="Nolan M."/>
            <person name="Ohm R."/>
            <person name="Pangilinan J."/>
            <person name="Pereira M."/>
            <person name="Perotto S."/>
            <person name="Peter M."/>
            <person name="Riley R."/>
            <person name="Sitrit Y."/>
            <person name="Stielow B."/>
            <person name="Szollosi G."/>
            <person name="Zifcakova L."/>
            <person name="Stursova M."/>
            <person name="Spatafora J.W."/>
            <person name="Tedersoo L."/>
            <person name="Vaario L.-M."/>
            <person name="Yamada A."/>
            <person name="Yan M."/>
            <person name="Wang P."/>
            <person name="Xu J."/>
            <person name="Bruns T."/>
            <person name="Baldrian P."/>
            <person name="Vilgalys R."/>
            <person name="Henrissat B."/>
            <person name="Grigoriev I.V."/>
            <person name="Hibbett D."/>
            <person name="Nagy L.G."/>
            <person name="Martin F.M."/>
        </authorList>
    </citation>
    <scope>NUCLEOTIDE SEQUENCE</scope>
    <source>
        <strain evidence="6">Prilba</strain>
    </source>
</reference>
<evidence type="ECO:0000256" key="2">
    <source>
        <dbReference type="ARBA" id="ARBA00011022"/>
    </source>
</evidence>
<dbReference type="OrthoDB" id="18703at2759"/>
<dbReference type="EMBL" id="WHVB01000007">
    <property type="protein sequence ID" value="KAF8481136.1"/>
    <property type="molecule type" value="Genomic_DNA"/>
</dbReference>
<dbReference type="AlphaFoldDB" id="A0A9P5MXJ1"/>
<comment type="subcellular location">
    <subcellularLocation>
        <location evidence="1">Nucleus</location>
        <location evidence="1">Nucleolus</location>
    </subcellularLocation>
</comment>
<accession>A0A9P5MXJ1</accession>
<evidence type="ECO:0000256" key="1">
    <source>
        <dbReference type="ARBA" id="ARBA00004604"/>
    </source>
</evidence>
<dbReference type="GO" id="GO:0000462">
    <property type="term" value="P:maturation of SSU-rRNA from tricistronic rRNA transcript (SSU-rRNA, 5.8S rRNA, LSU-rRNA)"/>
    <property type="evidence" value="ECO:0007669"/>
    <property type="project" value="InterPro"/>
</dbReference>
<keyword evidence="7" id="KW-1185">Reference proteome</keyword>
<dbReference type="InterPro" id="IPR028160">
    <property type="entry name" value="Slx9-like"/>
</dbReference>
<organism evidence="6 7">
    <name type="scientific">Russula ochroleuca</name>
    <dbReference type="NCBI Taxonomy" id="152965"/>
    <lineage>
        <taxon>Eukaryota</taxon>
        <taxon>Fungi</taxon>
        <taxon>Dikarya</taxon>
        <taxon>Basidiomycota</taxon>
        <taxon>Agaricomycotina</taxon>
        <taxon>Agaricomycetes</taxon>
        <taxon>Russulales</taxon>
        <taxon>Russulaceae</taxon>
        <taxon>Russula</taxon>
    </lineage>
</organism>
<feature type="region of interest" description="Disordered" evidence="5">
    <location>
        <begin position="53"/>
        <end position="139"/>
    </location>
</feature>
<comment type="caution">
    <text evidence="6">The sequence shown here is derived from an EMBL/GenBank/DDBJ whole genome shotgun (WGS) entry which is preliminary data.</text>
</comment>
<protein>
    <recommendedName>
        <fullName evidence="3">Ribosome biogenesis protein SLX9</fullName>
    </recommendedName>
</protein>
<reference evidence="6" key="2">
    <citation type="journal article" date="2020" name="Nat. Commun.">
        <title>Large-scale genome sequencing of mycorrhizal fungi provides insights into the early evolution of symbiotic traits.</title>
        <authorList>
            <person name="Miyauchi S."/>
            <person name="Kiss E."/>
            <person name="Kuo A."/>
            <person name="Drula E."/>
            <person name="Kohler A."/>
            <person name="Sanchez-Garcia M."/>
            <person name="Morin E."/>
            <person name="Andreopoulos B."/>
            <person name="Barry K.W."/>
            <person name="Bonito G."/>
            <person name="Buee M."/>
            <person name="Carver A."/>
            <person name="Chen C."/>
            <person name="Cichocki N."/>
            <person name="Clum A."/>
            <person name="Culley D."/>
            <person name="Crous P.W."/>
            <person name="Fauchery L."/>
            <person name="Girlanda M."/>
            <person name="Hayes R.D."/>
            <person name="Keri Z."/>
            <person name="LaButti K."/>
            <person name="Lipzen A."/>
            <person name="Lombard V."/>
            <person name="Magnuson J."/>
            <person name="Maillard F."/>
            <person name="Murat C."/>
            <person name="Nolan M."/>
            <person name="Ohm R.A."/>
            <person name="Pangilinan J."/>
            <person name="Pereira M.F."/>
            <person name="Perotto S."/>
            <person name="Peter M."/>
            <person name="Pfister S."/>
            <person name="Riley R."/>
            <person name="Sitrit Y."/>
            <person name="Stielow J.B."/>
            <person name="Szollosi G."/>
            <person name="Zifcakova L."/>
            <person name="Stursova M."/>
            <person name="Spatafora J.W."/>
            <person name="Tedersoo L."/>
            <person name="Vaario L.M."/>
            <person name="Yamada A."/>
            <person name="Yan M."/>
            <person name="Wang P."/>
            <person name="Xu J."/>
            <person name="Bruns T."/>
            <person name="Baldrian P."/>
            <person name="Vilgalys R."/>
            <person name="Dunand C."/>
            <person name="Henrissat B."/>
            <person name="Grigoriev I.V."/>
            <person name="Hibbett D."/>
            <person name="Nagy L.G."/>
            <person name="Martin F.M."/>
        </authorList>
    </citation>
    <scope>NUCLEOTIDE SEQUENCE</scope>
    <source>
        <strain evidence="6">Prilba</strain>
    </source>
</reference>
<dbReference type="Pfam" id="PF15341">
    <property type="entry name" value="SLX9"/>
    <property type="match status" value="1"/>
</dbReference>
<gene>
    <name evidence="6" type="ORF">DFH94DRAFT_629371</name>
</gene>
<evidence type="ECO:0000313" key="6">
    <source>
        <dbReference type="EMBL" id="KAF8481136.1"/>
    </source>
</evidence>
<feature type="non-terminal residue" evidence="6">
    <location>
        <position position="139"/>
    </location>
</feature>
<name>A0A9P5MXJ1_9AGAM</name>
<evidence type="ECO:0000256" key="4">
    <source>
        <dbReference type="ARBA" id="ARBA00023242"/>
    </source>
</evidence>
<proteinExistence type="inferred from homology"/>
<dbReference type="Proteomes" id="UP000759537">
    <property type="component" value="Unassembled WGS sequence"/>
</dbReference>
<dbReference type="GO" id="GO:0005730">
    <property type="term" value="C:nucleolus"/>
    <property type="evidence" value="ECO:0007669"/>
    <property type="project" value="UniProtKB-SubCell"/>
</dbReference>
<evidence type="ECO:0000313" key="7">
    <source>
        <dbReference type="Proteomes" id="UP000759537"/>
    </source>
</evidence>
<sequence>KKERRILKHELFIERLEASRAPYSKSHARRLKRREKEQLTGRLWSLKAALPSIAPTTTATATTTAAATAAPPPPLAMRRPGQIGGGNGAPLTKSQRRRALKAERFRQPLIRSNPEFSASPFETIRTHARNTLVPHQPTT</sequence>
<dbReference type="GO" id="GO:0030686">
    <property type="term" value="C:90S preribosome"/>
    <property type="evidence" value="ECO:0007669"/>
    <property type="project" value="InterPro"/>
</dbReference>
<evidence type="ECO:0000256" key="5">
    <source>
        <dbReference type="SAM" id="MobiDB-lite"/>
    </source>
</evidence>
<evidence type="ECO:0000256" key="3">
    <source>
        <dbReference type="ARBA" id="ARBA00021321"/>
    </source>
</evidence>
<comment type="similarity">
    <text evidence="2">Belongs to the SLX9 family.</text>
</comment>
<feature type="compositionally biased region" description="Low complexity" evidence="5">
    <location>
        <begin position="54"/>
        <end position="69"/>
    </location>
</feature>